<dbReference type="KEGG" id="dfa:DFA_10076"/>
<dbReference type="OrthoDB" id="47059at2759"/>
<feature type="domain" description="COG4 transport protein middle alpha-helical bundle" evidence="2">
    <location>
        <begin position="375"/>
        <end position="523"/>
    </location>
</feature>
<feature type="domain" description="Conserved oligomeric Golgi complex subunit 4 C-terminal" evidence="3">
    <location>
        <begin position="543"/>
        <end position="760"/>
    </location>
</feature>
<feature type="region of interest" description="Disordered" evidence="1">
    <location>
        <begin position="1"/>
        <end position="50"/>
    </location>
</feature>
<proteinExistence type="predicted"/>
<evidence type="ECO:0000256" key="1">
    <source>
        <dbReference type="SAM" id="MobiDB-lite"/>
    </source>
</evidence>
<dbReference type="STRING" id="1054147.F4Q973"/>
<dbReference type="EMBL" id="GL883026">
    <property type="protein sequence ID" value="EGG15242.1"/>
    <property type="molecule type" value="Genomic_DNA"/>
</dbReference>
<dbReference type="Pfam" id="PF08318">
    <property type="entry name" value="COG4_m"/>
    <property type="match status" value="1"/>
</dbReference>
<dbReference type="AlphaFoldDB" id="F4Q973"/>
<dbReference type="InterPro" id="IPR048684">
    <property type="entry name" value="COG4_C"/>
</dbReference>
<evidence type="ECO:0000313" key="4">
    <source>
        <dbReference type="EMBL" id="EGG15242.1"/>
    </source>
</evidence>
<dbReference type="InterPro" id="IPR013167">
    <property type="entry name" value="COG4_M"/>
</dbReference>
<feature type="compositionally biased region" description="Low complexity" evidence="1">
    <location>
        <begin position="18"/>
        <end position="46"/>
    </location>
</feature>
<evidence type="ECO:0000313" key="5">
    <source>
        <dbReference type="Proteomes" id="UP000007797"/>
    </source>
</evidence>
<protein>
    <submittedName>
        <fullName evidence="4">Uncharacterized protein</fullName>
    </submittedName>
</protein>
<accession>F4Q973</accession>
<sequence length="782" mass="90555">MGVNQSTIGSDIISDGVSNNNNNNNQESSRRQSSPTTTTTGSTTTTIKAPEDELDQFMKSMNINKTSSDLDLMIAVMNDKLNKGDYETAYTNLKQFVFITIESLHRHCNNTLLADNADGSNTTYNAHQSSYLLPSLQKLEDLYQLVKIRCEESMRQQPLSNIQQQQQPHMTSVVQQLPKQQIVLYLCLMTSILQQLRSMLLRKIILVDSKDDKEQEEDEGLSAFVAYQSKDILQDCQNVIKDMLRVNQQLPNNNENLSVKIKAIDNCFTSLQSVLKIVVSKIKQSLQACNQQWAWNNFILEKNRKGLKLRTWQPHKMTITLHNQSSLYLDQIYTLICDRFKDNRINILFNEANSHLEDLILNLTNNQKVVDSIQYLLGVDELVDSLSAISDISFKYSNFILDNCNSTNKKIQEINKLKSRVQDILSNYISLESEYFQLSFSMALYLDDLGQLIINLKNQQMGIPQMNQVDKTIKEIETSTKVDDIFFVFRKVIQRALSTNSAPSVCATINLTFTSFDSLYLPYLEILLKQTYIGNFEDKRDYFLVILNDFTLTRNYIDQMQQELKANAEHTFHKNQDDCKMIISCIYGEAMTSLKTRMETMLKENVDKIFQMLTVPINQLCWPLRNIKYEINDQEYERYEINDPFVHDFMQGLDDLLYNFNSQMVDKNFDLLIHLISNHISITIEDHLKQQKFNFLGAMQISKDIRRIIEHLCSLTSEQNVRHKFAKLSQIVHLLTLDKPADVMDLWGLEGYQWKLSALDIKLVLARRSDFDLKSVHNLVLK</sequence>
<dbReference type="RefSeq" id="XP_004351962.1">
    <property type="nucleotide sequence ID" value="XM_004351910.1"/>
</dbReference>
<evidence type="ECO:0000259" key="3">
    <source>
        <dbReference type="Pfam" id="PF20662"/>
    </source>
</evidence>
<dbReference type="Gene3D" id="1.20.58.1970">
    <property type="match status" value="1"/>
</dbReference>
<dbReference type="PANTHER" id="PTHR24016">
    <property type="entry name" value="CONSERVED OLIGOMERIC GOLGI COMPLEX SUBUNIT 4"/>
    <property type="match status" value="1"/>
</dbReference>
<reference evidence="5" key="1">
    <citation type="journal article" date="2011" name="Genome Res.">
        <title>Phylogeny-wide analysis of social amoeba genomes highlights ancient origins for complex intercellular communication.</title>
        <authorList>
            <person name="Heidel A.J."/>
            <person name="Lawal H.M."/>
            <person name="Felder M."/>
            <person name="Schilde C."/>
            <person name="Helps N.R."/>
            <person name="Tunggal B."/>
            <person name="Rivero F."/>
            <person name="John U."/>
            <person name="Schleicher M."/>
            <person name="Eichinger L."/>
            <person name="Platzer M."/>
            <person name="Noegel A.A."/>
            <person name="Schaap P."/>
            <person name="Gloeckner G."/>
        </authorList>
    </citation>
    <scope>NUCLEOTIDE SEQUENCE [LARGE SCALE GENOMIC DNA]</scope>
    <source>
        <strain evidence="5">SH3</strain>
    </source>
</reference>
<organism evidence="4 5">
    <name type="scientific">Cavenderia fasciculata</name>
    <name type="common">Slime mold</name>
    <name type="synonym">Dictyostelium fasciculatum</name>
    <dbReference type="NCBI Taxonomy" id="261658"/>
    <lineage>
        <taxon>Eukaryota</taxon>
        <taxon>Amoebozoa</taxon>
        <taxon>Evosea</taxon>
        <taxon>Eumycetozoa</taxon>
        <taxon>Dictyostelia</taxon>
        <taxon>Acytosteliales</taxon>
        <taxon>Cavenderiaceae</taxon>
        <taxon>Cavenderia</taxon>
    </lineage>
</organism>
<dbReference type="OMA" id="CNITTEQ"/>
<evidence type="ECO:0000259" key="2">
    <source>
        <dbReference type="Pfam" id="PF08318"/>
    </source>
</evidence>
<dbReference type="InterPro" id="IPR048682">
    <property type="entry name" value="COG4"/>
</dbReference>
<keyword evidence="5" id="KW-1185">Reference proteome</keyword>
<dbReference type="Proteomes" id="UP000007797">
    <property type="component" value="Unassembled WGS sequence"/>
</dbReference>
<dbReference type="Pfam" id="PF20662">
    <property type="entry name" value="COG4_C"/>
    <property type="match status" value="1"/>
</dbReference>
<dbReference type="GeneID" id="14867602"/>
<gene>
    <name evidence="4" type="ORF">DFA_10076</name>
</gene>
<name>F4Q973_CACFS</name>
<dbReference type="Gene3D" id="1.10.287.1060">
    <property type="entry name" value="ESAT-6-like"/>
    <property type="match status" value="1"/>
</dbReference>
<dbReference type="PANTHER" id="PTHR24016:SF20">
    <property type="entry name" value="CONSERVED OLIGOMERIC GOLGI COMPLEX SUBUNIT 4"/>
    <property type="match status" value="1"/>
</dbReference>